<proteinExistence type="predicted"/>
<dbReference type="Proteomes" id="UP001372338">
    <property type="component" value="Unassembled WGS sequence"/>
</dbReference>
<name>A0AAN9ENM7_CROPI</name>
<evidence type="ECO:0000313" key="2">
    <source>
        <dbReference type="EMBL" id="KAK7259760.1"/>
    </source>
</evidence>
<keyword evidence="1" id="KW-0812">Transmembrane</keyword>
<protein>
    <submittedName>
        <fullName evidence="2">Uncharacterized protein</fullName>
    </submittedName>
</protein>
<dbReference type="AlphaFoldDB" id="A0AAN9ENM7"/>
<dbReference type="Pfam" id="PF03140">
    <property type="entry name" value="DUF247"/>
    <property type="match status" value="1"/>
</dbReference>
<keyword evidence="3" id="KW-1185">Reference proteome</keyword>
<dbReference type="InterPro" id="IPR004158">
    <property type="entry name" value="DUF247_pln"/>
</dbReference>
<organism evidence="2 3">
    <name type="scientific">Crotalaria pallida</name>
    <name type="common">Smooth rattlebox</name>
    <name type="synonym">Crotalaria striata</name>
    <dbReference type="NCBI Taxonomy" id="3830"/>
    <lineage>
        <taxon>Eukaryota</taxon>
        <taxon>Viridiplantae</taxon>
        <taxon>Streptophyta</taxon>
        <taxon>Embryophyta</taxon>
        <taxon>Tracheophyta</taxon>
        <taxon>Spermatophyta</taxon>
        <taxon>Magnoliopsida</taxon>
        <taxon>eudicotyledons</taxon>
        <taxon>Gunneridae</taxon>
        <taxon>Pentapetalae</taxon>
        <taxon>rosids</taxon>
        <taxon>fabids</taxon>
        <taxon>Fabales</taxon>
        <taxon>Fabaceae</taxon>
        <taxon>Papilionoideae</taxon>
        <taxon>50 kb inversion clade</taxon>
        <taxon>genistoids sensu lato</taxon>
        <taxon>core genistoids</taxon>
        <taxon>Crotalarieae</taxon>
        <taxon>Crotalaria</taxon>
    </lineage>
</organism>
<keyword evidence="1" id="KW-0472">Membrane</keyword>
<evidence type="ECO:0000313" key="3">
    <source>
        <dbReference type="Proteomes" id="UP001372338"/>
    </source>
</evidence>
<evidence type="ECO:0000256" key="1">
    <source>
        <dbReference type="SAM" id="Phobius"/>
    </source>
</evidence>
<sequence length="89" mass="9978">MVNTLGDSSAVANMVNNLCINVVQENINGHYVPLCEKLNCFYEDPFHKYKATFMHDYFSTPWKIASFIAAISLLLLTLIQAACSVISLF</sequence>
<accession>A0AAN9ENM7</accession>
<keyword evidence="1" id="KW-1133">Transmembrane helix</keyword>
<dbReference type="PANTHER" id="PTHR31170:SF19">
    <property type="match status" value="1"/>
</dbReference>
<comment type="caution">
    <text evidence="2">The sequence shown here is derived from an EMBL/GenBank/DDBJ whole genome shotgun (WGS) entry which is preliminary data.</text>
</comment>
<reference evidence="2 3" key="1">
    <citation type="submission" date="2024-01" db="EMBL/GenBank/DDBJ databases">
        <title>The genomes of 5 underutilized Papilionoideae crops provide insights into root nodulation and disease resistanc.</title>
        <authorList>
            <person name="Yuan L."/>
        </authorList>
    </citation>
    <scope>NUCLEOTIDE SEQUENCE [LARGE SCALE GENOMIC DNA]</scope>
    <source>
        <strain evidence="2">ZHUSHIDOU_FW_LH</strain>
        <tissue evidence="2">Leaf</tissue>
    </source>
</reference>
<feature type="transmembrane region" description="Helical" evidence="1">
    <location>
        <begin position="64"/>
        <end position="88"/>
    </location>
</feature>
<dbReference type="PANTHER" id="PTHR31170">
    <property type="entry name" value="BNAC04G53230D PROTEIN"/>
    <property type="match status" value="1"/>
</dbReference>
<dbReference type="EMBL" id="JAYWIO010000005">
    <property type="protein sequence ID" value="KAK7259760.1"/>
    <property type="molecule type" value="Genomic_DNA"/>
</dbReference>
<gene>
    <name evidence="2" type="ORF">RIF29_25373</name>
</gene>